<dbReference type="Gene3D" id="2.160.10.10">
    <property type="entry name" value="Hexapeptide repeat proteins"/>
    <property type="match status" value="1"/>
</dbReference>
<name>A0A660KVI8_9ACTN</name>
<gene>
    <name evidence="3" type="ORF">C8N24_6698</name>
</gene>
<dbReference type="PANTHER" id="PTHR23416:SF23">
    <property type="entry name" value="ACETYLTRANSFERASE C18B11.09C-RELATED"/>
    <property type="match status" value="1"/>
</dbReference>
<sequence length="155" mass="15929">MPAVLRVAGLPVPRTVRWLLMTACGLELETRAIAPGSRFFGRGVRIGRGSFVNTGCLFDSWAPVTIGANCAVGPGVMFITSTHRLGPHEQRALDIEAAPIVIGDGCWIGAGAIILPGVTVGAGAVIAAGAVVTGDCEPDRLYGGVPARPLRTLGD</sequence>
<dbReference type="Proteomes" id="UP000278962">
    <property type="component" value="Unassembled WGS sequence"/>
</dbReference>
<dbReference type="GO" id="GO:0008374">
    <property type="term" value="F:O-acyltransferase activity"/>
    <property type="evidence" value="ECO:0007669"/>
    <property type="project" value="TreeGrafter"/>
</dbReference>
<dbReference type="GO" id="GO:0005829">
    <property type="term" value="C:cytosol"/>
    <property type="evidence" value="ECO:0007669"/>
    <property type="project" value="TreeGrafter"/>
</dbReference>
<evidence type="ECO:0000313" key="4">
    <source>
        <dbReference type="Proteomes" id="UP000278962"/>
    </source>
</evidence>
<protein>
    <recommendedName>
        <fullName evidence="5">Maltose O-acetyltransferase</fullName>
    </recommendedName>
</protein>
<dbReference type="InterPro" id="IPR051159">
    <property type="entry name" value="Hexapeptide_acetyltransf"/>
</dbReference>
<keyword evidence="4" id="KW-1185">Reference proteome</keyword>
<organism evidence="3 4">
    <name type="scientific">Solirubrobacter pauli</name>
    <dbReference type="NCBI Taxonomy" id="166793"/>
    <lineage>
        <taxon>Bacteria</taxon>
        <taxon>Bacillati</taxon>
        <taxon>Actinomycetota</taxon>
        <taxon>Thermoleophilia</taxon>
        <taxon>Solirubrobacterales</taxon>
        <taxon>Solirubrobacteraceae</taxon>
        <taxon>Solirubrobacter</taxon>
    </lineage>
</organism>
<dbReference type="AlphaFoldDB" id="A0A660KVI8"/>
<accession>A0A660KVI8</accession>
<keyword evidence="2" id="KW-0808">Transferase</keyword>
<evidence type="ECO:0000313" key="3">
    <source>
        <dbReference type="EMBL" id="RKQ85064.1"/>
    </source>
</evidence>
<evidence type="ECO:0000256" key="2">
    <source>
        <dbReference type="ARBA" id="ARBA00022679"/>
    </source>
</evidence>
<evidence type="ECO:0008006" key="5">
    <source>
        <dbReference type="Google" id="ProtNLM"/>
    </source>
</evidence>
<dbReference type="PANTHER" id="PTHR23416">
    <property type="entry name" value="SIALIC ACID SYNTHASE-RELATED"/>
    <property type="match status" value="1"/>
</dbReference>
<reference evidence="3 4" key="1">
    <citation type="submission" date="2018-10" db="EMBL/GenBank/DDBJ databases">
        <title>Genomic Encyclopedia of Archaeal and Bacterial Type Strains, Phase II (KMG-II): from individual species to whole genera.</title>
        <authorList>
            <person name="Goeker M."/>
        </authorList>
    </citation>
    <scope>NUCLEOTIDE SEQUENCE [LARGE SCALE GENOMIC DNA]</scope>
    <source>
        <strain evidence="3 4">DSM 14954</strain>
    </source>
</reference>
<dbReference type="EMBL" id="RBIL01000003">
    <property type="protein sequence ID" value="RKQ85064.1"/>
    <property type="molecule type" value="Genomic_DNA"/>
</dbReference>
<comment type="similarity">
    <text evidence="1">Belongs to the transferase hexapeptide repeat family.</text>
</comment>
<comment type="caution">
    <text evidence="3">The sequence shown here is derived from an EMBL/GenBank/DDBJ whole genome shotgun (WGS) entry which is preliminary data.</text>
</comment>
<dbReference type="InterPro" id="IPR001451">
    <property type="entry name" value="Hexapep"/>
</dbReference>
<dbReference type="InterPro" id="IPR011004">
    <property type="entry name" value="Trimer_LpxA-like_sf"/>
</dbReference>
<evidence type="ECO:0000256" key="1">
    <source>
        <dbReference type="ARBA" id="ARBA00007274"/>
    </source>
</evidence>
<dbReference type="SUPFAM" id="SSF51161">
    <property type="entry name" value="Trimeric LpxA-like enzymes"/>
    <property type="match status" value="1"/>
</dbReference>
<dbReference type="Pfam" id="PF00132">
    <property type="entry name" value="Hexapep"/>
    <property type="match status" value="1"/>
</dbReference>
<proteinExistence type="inferred from homology"/>